<dbReference type="CDD" id="cd00075">
    <property type="entry name" value="HATPase"/>
    <property type="match status" value="1"/>
</dbReference>
<dbReference type="PANTHER" id="PTHR44936">
    <property type="entry name" value="SENSOR PROTEIN CREC"/>
    <property type="match status" value="1"/>
</dbReference>
<dbReference type="SUPFAM" id="SSF47384">
    <property type="entry name" value="Homodimeric domain of signal transducing histidine kinase"/>
    <property type="match status" value="1"/>
</dbReference>
<keyword evidence="7 14" id="KW-0808">Transferase</keyword>
<protein>
    <recommendedName>
        <fullName evidence="3">histidine kinase</fullName>
        <ecNumber evidence="3">2.7.13.3</ecNumber>
    </recommendedName>
</protein>
<dbReference type="PRINTS" id="PR00344">
    <property type="entry name" value="BCTRLSENSOR"/>
</dbReference>
<proteinExistence type="predicted"/>
<keyword evidence="6" id="KW-0597">Phosphoprotein</keyword>
<dbReference type="Pfam" id="PF02518">
    <property type="entry name" value="HATPase_c"/>
    <property type="match status" value="1"/>
</dbReference>
<dbReference type="GO" id="GO:0004673">
    <property type="term" value="F:protein histidine kinase activity"/>
    <property type="evidence" value="ECO:0007669"/>
    <property type="project" value="UniProtKB-EC"/>
</dbReference>
<dbReference type="SMART" id="SM00387">
    <property type="entry name" value="HATPase_c"/>
    <property type="match status" value="1"/>
</dbReference>
<dbReference type="InterPro" id="IPR036097">
    <property type="entry name" value="HisK_dim/P_sf"/>
</dbReference>
<dbReference type="SMART" id="SM00388">
    <property type="entry name" value="HisKA"/>
    <property type="match status" value="1"/>
</dbReference>
<dbReference type="PANTHER" id="PTHR44936:SF5">
    <property type="entry name" value="SENSOR HISTIDINE KINASE ENVZ"/>
    <property type="match status" value="1"/>
</dbReference>
<dbReference type="InterPro" id="IPR004358">
    <property type="entry name" value="Sig_transdc_His_kin-like_C"/>
</dbReference>
<dbReference type="InterPro" id="IPR050980">
    <property type="entry name" value="2C_sensor_his_kinase"/>
</dbReference>
<dbReference type="InterPro" id="IPR003594">
    <property type="entry name" value="HATPase_dom"/>
</dbReference>
<evidence type="ECO:0000256" key="6">
    <source>
        <dbReference type="ARBA" id="ARBA00022553"/>
    </source>
</evidence>
<evidence type="ECO:0000256" key="9">
    <source>
        <dbReference type="ARBA" id="ARBA00022777"/>
    </source>
</evidence>
<reference evidence="14 15" key="1">
    <citation type="submission" date="2021-08" db="EMBL/GenBank/DDBJ databases">
        <authorList>
            <person name="Peeters C."/>
        </authorList>
    </citation>
    <scope>NUCLEOTIDE SEQUENCE [LARGE SCALE GENOMIC DNA]</scope>
    <source>
        <strain evidence="14 15">LMG 32289</strain>
    </source>
</reference>
<accession>A0ABM8XM38</accession>
<comment type="catalytic activity">
    <reaction evidence="1">
        <text>ATP + protein L-histidine = ADP + protein N-phospho-L-histidine.</text>
        <dbReference type="EC" id="2.7.13.3"/>
    </reaction>
</comment>
<evidence type="ECO:0000256" key="1">
    <source>
        <dbReference type="ARBA" id="ARBA00000085"/>
    </source>
</evidence>
<keyword evidence="8" id="KW-0812">Transmembrane</keyword>
<dbReference type="EMBL" id="CAJZAG010000010">
    <property type="protein sequence ID" value="CAG9181301.1"/>
    <property type="molecule type" value="Genomic_DNA"/>
</dbReference>
<dbReference type="SUPFAM" id="SSF55874">
    <property type="entry name" value="ATPase domain of HSP90 chaperone/DNA topoisomerase II/histidine kinase"/>
    <property type="match status" value="1"/>
</dbReference>
<dbReference type="InterPro" id="IPR003661">
    <property type="entry name" value="HisK_dim/P_dom"/>
</dbReference>
<gene>
    <name evidence="14" type="primary">envZ_3</name>
    <name evidence="14" type="ORF">LMG32289_04795</name>
</gene>
<dbReference type="Pfam" id="PF00512">
    <property type="entry name" value="HisKA"/>
    <property type="match status" value="1"/>
</dbReference>
<evidence type="ECO:0000313" key="15">
    <source>
        <dbReference type="Proteomes" id="UP000706525"/>
    </source>
</evidence>
<name>A0ABM8XM38_9BURK</name>
<evidence type="ECO:0000256" key="10">
    <source>
        <dbReference type="ARBA" id="ARBA00022989"/>
    </source>
</evidence>
<keyword evidence="12" id="KW-0472">Membrane</keyword>
<evidence type="ECO:0000256" key="4">
    <source>
        <dbReference type="ARBA" id="ARBA00022475"/>
    </source>
</evidence>
<organism evidence="14 15">
    <name type="scientific">Cupriavidus pampae</name>
    <dbReference type="NCBI Taxonomy" id="659251"/>
    <lineage>
        <taxon>Bacteria</taxon>
        <taxon>Pseudomonadati</taxon>
        <taxon>Pseudomonadota</taxon>
        <taxon>Betaproteobacteria</taxon>
        <taxon>Burkholderiales</taxon>
        <taxon>Burkholderiaceae</taxon>
        <taxon>Cupriavidus</taxon>
    </lineage>
</organism>
<dbReference type="EC" id="2.7.13.3" evidence="3"/>
<dbReference type="Gene3D" id="1.10.287.130">
    <property type="match status" value="1"/>
</dbReference>
<evidence type="ECO:0000256" key="12">
    <source>
        <dbReference type="ARBA" id="ARBA00023136"/>
    </source>
</evidence>
<evidence type="ECO:0000256" key="2">
    <source>
        <dbReference type="ARBA" id="ARBA00004429"/>
    </source>
</evidence>
<evidence type="ECO:0000313" key="14">
    <source>
        <dbReference type="EMBL" id="CAG9181301.1"/>
    </source>
</evidence>
<dbReference type="InterPro" id="IPR005467">
    <property type="entry name" value="His_kinase_dom"/>
</dbReference>
<keyword evidence="4" id="KW-1003">Cell membrane</keyword>
<keyword evidence="9" id="KW-0418">Kinase</keyword>
<dbReference type="PROSITE" id="PS50109">
    <property type="entry name" value="HIS_KIN"/>
    <property type="match status" value="1"/>
</dbReference>
<dbReference type="InterPro" id="IPR036890">
    <property type="entry name" value="HATPase_C_sf"/>
</dbReference>
<keyword evidence="11" id="KW-0902">Two-component regulatory system</keyword>
<dbReference type="Gene3D" id="3.30.565.10">
    <property type="entry name" value="Histidine kinase-like ATPase, C-terminal domain"/>
    <property type="match status" value="1"/>
</dbReference>
<keyword evidence="10" id="KW-1133">Transmembrane helix</keyword>
<dbReference type="RefSeq" id="WP_223992895.1">
    <property type="nucleotide sequence ID" value="NZ_CAJZAG010000010.1"/>
</dbReference>
<evidence type="ECO:0000256" key="5">
    <source>
        <dbReference type="ARBA" id="ARBA00022519"/>
    </source>
</evidence>
<keyword evidence="5" id="KW-0997">Cell inner membrane</keyword>
<dbReference type="Proteomes" id="UP000706525">
    <property type="component" value="Unassembled WGS sequence"/>
</dbReference>
<comment type="caution">
    <text evidence="14">The sequence shown here is derived from an EMBL/GenBank/DDBJ whole genome shotgun (WGS) entry which is preliminary data.</text>
</comment>
<evidence type="ECO:0000259" key="13">
    <source>
        <dbReference type="PROSITE" id="PS50109"/>
    </source>
</evidence>
<feature type="domain" description="Histidine kinase" evidence="13">
    <location>
        <begin position="90"/>
        <end position="289"/>
    </location>
</feature>
<evidence type="ECO:0000256" key="7">
    <source>
        <dbReference type="ARBA" id="ARBA00022679"/>
    </source>
</evidence>
<keyword evidence="15" id="KW-1185">Reference proteome</keyword>
<evidence type="ECO:0000256" key="8">
    <source>
        <dbReference type="ARBA" id="ARBA00022692"/>
    </source>
</evidence>
<sequence>MQFHPDLPEMTAVTLIGLCLLVAMLARHALVQHLAIARLANAIELHGGEGNPPVLPETGIAVIARLARAINGCRTRNAQREAELLEVLAAYTHDLRTPLTRMRLRCDLLDDEDMHRAMTRDLTEMRDLVEASLACARLRRSATEPMRRVDADGLLDRLIEDYRDTGRSIALQGRVGQPVITCPHALRRVLVNLIDNALHYGSHVQLCVRVHAQRVELAVQDSGPGIAPADMEAVFAAWYRAPATATRAPGSGLGLAIARRLALAMRGDLQLENRHTGGLEARLTLPLGQVEGQR</sequence>
<evidence type="ECO:0000256" key="3">
    <source>
        <dbReference type="ARBA" id="ARBA00012438"/>
    </source>
</evidence>
<evidence type="ECO:0000256" key="11">
    <source>
        <dbReference type="ARBA" id="ARBA00023012"/>
    </source>
</evidence>
<comment type="subcellular location">
    <subcellularLocation>
        <location evidence="2">Cell inner membrane</location>
        <topology evidence="2">Multi-pass membrane protein</topology>
    </subcellularLocation>
</comment>